<dbReference type="CDD" id="cd03801">
    <property type="entry name" value="GT4_PimA-like"/>
    <property type="match status" value="1"/>
</dbReference>
<dbReference type="Gene3D" id="3.40.50.2000">
    <property type="entry name" value="Glycogen Phosphorylase B"/>
    <property type="match status" value="3"/>
</dbReference>
<accession>A0A841HGP5</accession>
<evidence type="ECO:0000313" key="4">
    <source>
        <dbReference type="Proteomes" id="UP000588068"/>
    </source>
</evidence>
<keyword evidence="4" id="KW-1185">Reference proteome</keyword>
<evidence type="ECO:0000259" key="2">
    <source>
        <dbReference type="Pfam" id="PF13439"/>
    </source>
</evidence>
<gene>
    <name evidence="3" type="ORF">HNQ60_000101</name>
</gene>
<dbReference type="EMBL" id="JACHHZ010000001">
    <property type="protein sequence ID" value="MBB6091255.1"/>
    <property type="molecule type" value="Genomic_DNA"/>
</dbReference>
<dbReference type="Pfam" id="PF00534">
    <property type="entry name" value="Glycos_transf_1"/>
    <property type="match status" value="1"/>
</dbReference>
<feature type="domain" description="Glycosyltransferase subfamily 4-like N-terminal" evidence="2">
    <location>
        <begin position="14"/>
        <end position="161"/>
    </location>
</feature>
<dbReference type="Proteomes" id="UP000588068">
    <property type="component" value="Unassembled WGS sequence"/>
</dbReference>
<feature type="domain" description="Glycosyl transferase family 1" evidence="1">
    <location>
        <begin position="211"/>
        <end position="302"/>
    </location>
</feature>
<reference evidence="3 4" key="1">
    <citation type="submission" date="2020-08" db="EMBL/GenBank/DDBJ databases">
        <title>Genomic Encyclopedia of Type Strains, Phase IV (KMG-IV): sequencing the most valuable type-strain genomes for metagenomic binning, comparative biology and taxonomic classification.</title>
        <authorList>
            <person name="Goeker M."/>
        </authorList>
    </citation>
    <scope>NUCLEOTIDE SEQUENCE [LARGE SCALE GENOMIC DNA]</scope>
    <source>
        <strain evidence="3 4">DSM 26723</strain>
    </source>
</reference>
<dbReference type="GO" id="GO:0016757">
    <property type="term" value="F:glycosyltransferase activity"/>
    <property type="evidence" value="ECO:0007669"/>
    <property type="project" value="InterPro"/>
</dbReference>
<dbReference type="InterPro" id="IPR001296">
    <property type="entry name" value="Glyco_trans_1"/>
</dbReference>
<dbReference type="AlphaFoldDB" id="A0A841HGP5"/>
<comment type="caution">
    <text evidence="3">The sequence shown here is derived from an EMBL/GenBank/DDBJ whole genome shotgun (WGS) entry which is preliminary data.</text>
</comment>
<dbReference type="SUPFAM" id="SSF53756">
    <property type="entry name" value="UDP-Glycosyltransferase/glycogen phosphorylase"/>
    <property type="match status" value="1"/>
</dbReference>
<sequence>MNVLIVTPYASFNGGVESVNAMLRSVLEADGHNVSLLTADDEGGARSVVRRLVGLPAVTSARFRKLDPRDYDMVIANGEFAWGIDHPNVLCVFHGSYLGFRDHLRAHLSRRQYWSLSWHAFVQQRAAKGRKVVAVSGFLAEILKRQGIEVSRVIVNGIDTQQFRPVHDRARSRYLFVGSYHRYGKGFDILESLARRGLPIDCVTNADPGVDLGYLGVVDRERMPDVYRRYRLVIFPSRFESVGLVPLEAMSCGTPVVMSNVGVGPELRCHLPAFVFDQSGENVADDILRRIADIENDYDYYASAARRYVTENHSWERFSSQWRECVRERIAC</sequence>
<dbReference type="PANTHER" id="PTHR12526">
    <property type="entry name" value="GLYCOSYLTRANSFERASE"/>
    <property type="match status" value="1"/>
</dbReference>
<proteinExistence type="predicted"/>
<dbReference type="InterPro" id="IPR028098">
    <property type="entry name" value="Glyco_trans_4-like_N"/>
</dbReference>
<evidence type="ECO:0000313" key="3">
    <source>
        <dbReference type="EMBL" id="MBB6091255.1"/>
    </source>
</evidence>
<keyword evidence="3" id="KW-0808">Transferase</keyword>
<dbReference type="GO" id="GO:1901135">
    <property type="term" value="P:carbohydrate derivative metabolic process"/>
    <property type="evidence" value="ECO:0007669"/>
    <property type="project" value="UniProtKB-ARBA"/>
</dbReference>
<evidence type="ECO:0000259" key="1">
    <source>
        <dbReference type="Pfam" id="PF00534"/>
    </source>
</evidence>
<protein>
    <submittedName>
        <fullName evidence="3">Glycosyltransferase involved in cell wall biosynthesis</fullName>
    </submittedName>
</protein>
<name>A0A841HGP5_9GAMM</name>
<dbReference type="RefSeq" id="WP_184329067.1">
    <property type="nucleotide sequence ID" value="NZ_JACHHZ010000001.1"/>
</dbReference>
<organism evidence="3 4">
    <name type="scientific">Povalibacter uvarum</name>
    <dbReference type="NCBI Taxonomy" id="732238"/>
    <lineage>
        <taxon>Bacteria</taxon>
        <taxon>Pseudomonadati</taxon>
        <taxon>Pseudomonadota</taxon>
        <taxon>Gammaproteobacteria</taxon>
        <taxon>Steroidobacterales</taxon>
        <taxon>Steroidobacteraceae</taxon>
        <taxon>Povalibacter</taxon>
    </lineage>
</organism>
<dbReference type="Pfam" id="PF13439">
    <property type="entry name" value="Glyco_transf_4"/>
    <property type="match status" value="1"/>
</dbReference>